<keyword evidence="3" id="KW-1185">Reference proteome</keyword>
<gene>
    <name evidence="2" type="ORF">AOB60_42570</name>
</gene>
<feature type="transmembrane region" description="Helical" evidence="1">
    <location>
        <begin position="40"/>
        <end position="57"/>
    </location>
</feature>
<organism evidence="2 3">
    <name type="scientific">Streptomyces noursei</name>
    <name type="common">Streptomyces albulus</name>
    <dbReference type="NCBI Taxonomy" id="1971"/>
    <lineage>
        <taxon>Bacteria</taxon>
        <taxon>Bacillati</taxon>
        <taxon>Actinomycetota</taxon>
        <taxon>Actinomycetes</taxon>
        <taxon>Kitasatosporales</taxon>
        <taxon>Streptomycetaceae</taxon>
        <taxon>Streptomyces</taxon>
    </lineage>
</organism>
<name>A0A2N8P6Q2_STRNR</name>
<dbReference type="EMBL" id="LJSN01000005">
    <property type="protein sequence ID" value="PNE36705.1"/>
    <property type="molecule type" value="Genomic_DNA"/>
</dbReference>
<accession>A0A2N8P6Q2</accession>
<dbReference type="Proteomes" id="UP000236047">
    <property type="component" value="Unassembled WGS sequence"/>
</dbReference>
<proteinExistence type="predicted"/>
<sequence length="69" mass="7502">MRGIIGFIVMLQGALGFIGQVFFDGAWGVIRHFVHLPSPAYAGICAAGVALIAWGEWDRKRKEEGERGA</sequence>
<keyword evidence="1" id="KW-0472">Membrane</keyword>
<dbReference type="AlphaFoldDB" id="A0A2N8P6Q2"/>
<evidence type="ECO:0000313" key="2">
    <source>
        <dbReference type="EMBL" id="PNE36705.1"/>
    </source>
</evidence>
<keyword evidence="1" id="KW-0812">Transmembrane</keyword>
<reference evidence="3" key="1">
    <citation type="submission" date="2015-09" db="EMBL/GenBank/DDBJ databases">
        <authorList>
            <person name="Graham D.E."/>
            <person name="Mahan K.M."/>
            <person name="Klingeman D.M."/>
            <person name="Fida T."/>
            <person name="Giannone R.J."/>
            <person name="Hettich R.L."/>
            <person name="Parry R.J."/>
            <person name="Spain J.C."/>
        </authorList>
    </citation>
    <scope>NUCLEOTIDE SEQUENCE [LARGE SCALE GENOMIC DNA]</scope>
    <source>
        <strain evidence="3">JCM 4701</strain>
    </source>
</reference>
<protein>
    <submittedName>
        <fullName evidence="2">Uncharacterized protein</fullName>
    </submittedName>
</protein>
<evidence type="ECO:0000256" key="1">
    <source>
        <dbReference type="SAM" id="Phobius"/>
    </source>
</evidence>
<keyword evidence="1" id="KW-1133">Transmembrane helix</keyword>
<comment type="caution">
    <text evidence="2">The sequence shown here is derived from an EMBL/GenBank/DDBJ whole genome shotgun (WGS) entry which is preliminary data.</text>
</comment>
<dbReference type="RefSeq" id="WP_073442578.1">
    <property type="nucleotide sequence ID" value="NZ_LJSN01000005.1"/>
</dbReference>
<evidence type="ECO:0000313" key="3">
    <source>
        <dbReference type="Proteomes" id="UP000236047"/>
    </source>
</evidence>